<keyword evidence="6" id="KW-0963">Cytoplasm</keyword>
<dbReference type="SUPFAM" id="SSF52540">
    <property type="entry name" value="P-loop containing nucleoside triphosphate hydrolases"/>
    <property type="match status" value="1"/>
</dbReference>
<keyword evidence="6" id="KW-0206">Cytoskeleton</keyword>
<dbReference type="GO" id="GO:0042327">
    <property type="term" value="P:positive regulation of phosphorylation"/>
    <property type="evidence" value="ECO:0007669"/>
    <property type="project" value="UniProtKB-ARBA"/>
</dbReference>
<dbReference type="GO" id="GO:0008017">
    <property type="term" value="F:microtubule binding"/>
    <property type="evidence" value="ECO:0007669"/>
    <property type="project" value="InterPro"/>
</dbReference>
<comment type="subcellular location">
    <subcellularLocation>
        <location evidence="1">Cytoplasm</location>
        <location evidence="1">Cytoskeleton</location>
    </subcellularLocation>
</comment>
<evidence type="ECO:0000313" key="13">
    <source>
        <dbReference type="EMBL" id="CDW23541.1"/>
    </source>
</evidence>
<evidence type="ECO:0000259" key="12">
    <source>
        <dbReference type="PROSITE" id="PS50067"/>
    </source>
</evidence>
<name>A0A0K2TDL7_LEPSM</name>
<feature type="binding site" evidence="9">
    <location>
        <begin position="92"/>
        <end position="99"/>
    </location>
    <ligand>
        <name>ATP</name>
        <dbReference type="ChEBI" id="CHEBI:30616"/>
    </ligand>
</feature>
<dbReference type="GO" id="GO:0005874">
    <property type="term" value="C:microtubule"/>
    <property type="evidence" value="ECO:0007669"/>
    <property type="project" value="TreeGrafter"/>
</dbReference>
<feature type="coiled-coil region" evidence="10">
    <location>
        <begin position="1625"/>
        <end position="1652"/>
    </location>
</feature>
<dbReference type="InterPro" id="IPR036961">
    <property type="entry name" value="Kinesin_motor_dom_sf"/>
</dbReference>
<dbReference type="PRINTS" id="PR00380">
    <property type="entry name" value="KINESINHEAVY"/>
</dbReference>
<dbReference type="GO" id="GO:0000779">
    <property type="term" value="C:condensed chromosome, centromeric region"/>
    <property type="evidence" value="ECO:0007669"/>
    <property type="project" value="UniProtKB-ARBA"/>
</dbReference>
<keyword evidence="5 9" id="KW-0505">Motor protein</keyword>
<evidence type="ECO:0000256" key="6">
    <source>
        <dbReference type="ARBA" id="ARBA00023212"/>
    </source>
</evidence>
<comment type="similarity">
    <text evidence="9">Belongs to the TRAFAC class myosin-kinesin ATPase superfamily. Kinesin family.</text>
</comment>
<feature type="coiled-coil region" evidence="10">
    <location>
        <begin position="559"/>
        <end position="702"/>
    </location>
</feature>
<dbReference type="Gene3D" id="1.10.287.1490">
    <property type="match status" value="1"/>
</dbReference>
<dbReference type="GO" id="GO:0030071">
    <property type="term" value="P:regulation of mitotic metaphase/anaphase transition"/>
    <property type="evidence" value="ECO:0007669"/>
    <property type="project" value="UniProtKB-ARBA"/>
</dbReference>
<dbReference type="GO" id="GO:0140694">
    <property type="term" value="P:membraneless organelle assembly"/>
    <property type="evidence" value="ECO:0007669"/>
    <property type="project" value="UniProtKB-ARBA"/>
</dbReference>
<sequence>MVERRSGSQGGSESVQVGIRIRSLIPREIKAKKEIKWLSEKDMIWSDDKKKSYRFDQVFDANSRNEDIFSQLCTNIIHSAFRGFNGTIFAYGQTSSGKTHTMMGDEDEAGVIPAAIDQIFASIEATQNREFLLRVSYLEIYNENIVDLLAYSGGSKKYLQLKEDTEGNVWVDGATEEMVSAPEEVIQCLLYGEQHRHIGATNMNERSSRSHTIFRLIIESSQVSSHEGNQEPDGAITVSHLNLVDLAGSERVGQTGSTGERLREGGNINKSLLVLSQVISKLSEGSRDFVPFRDSKLTRILKNSLGGNARTAIICTVTPVEKEQTKSTLEFASRAKNIVQHAKVNEVLDDQTQLKRLKKEITALQRKLQEEKNADRVVELEQLKSVLTEKDRQMEEKERQMASERERLCLDMKDQEEQLQVLRDRLLSGQVASPSTSQLFEEKPANKAKNLRRETWAASVQTRKTRRMSFFPKIFTKYNENNGNDSDSLDMFNDEIDSKTDDLDVLIGQDLSILESVDDIQPPNNYISERSRRKTVRFGEINYKSDEESEPSETSSMSKSALKEEIKRLTDLLKISDKELSELQEFTELEKTMKASSPQKSCMELKEQLRNAEKSKSDMESLYFVSNKELHEAKIKMKDLENDILNITEENCTKESLRKQISELQSSNEQCQEKMVHLDKTLKMTQEKLNFLEKEKVDFEFRMQLSEESFKKKEFELIQSLNEERGQTNNYPSSSIGNGSLTDSSPFGDVTLTAIEELTRKFEELQNYANDLENEVRLNKISQANDLTTNKIDEDEKNNKVGMLQNELQECRNVLNDKQVIIEKLEGKIEQLEIDKNIDGINQINKQLTECQEKIAELNDNALIILNDYETLEKEKIEMENENVTLKKKLTDLETNRVSEIESNLTNKNEICAEKNLIIEELTQELQCMNDDNTTKESALNEKIQLLETSLKNIESKEQGSPSSHITNKLNKCVDEIQEKDKEIYELLSRIKSQDMELEKLNANFEQWKGIKNDLENKISILQRDLDEKYGVVQENNTVIDGLKIELQKLTEQKRECESFSNAEIQRIKETVEKLESENISIHQGIQEKDKAFALLEFQNKSLTQGNKQSIIHIDEMKALNTCLENKVKELQKNFELSSTRLDEANIKIAENEKEMNLVNTQLITVTDENQEWQHRFDELTNQNHSFAKEIEILKSSLDGENSKNNMDFKLLEGKNRELESFLEKAQLRIEDQGSNIHNLQLKLKSKNEKFINLENNIIFSNEQKLQLLSDVESYKNTSRSKEDDIKELQQLVDSLNNEKRDLTTRCDAYSTKKLQMESDFNECKNELRICELNTKELQSCVKSYEIELENVKFQLGECSRLQSILDEERKKFEVEKIKYQEDILTHSRSNNEEIAQFKIKCDKLESEMSKLKHDDSEFVELKSANSELLSKITCLSSQITLLLSEKEKIDEDLVRLTDSNEAVLQTKQHEIIELKEKINSILKDHKKEIEDTHNEYKEKMESSLYDGDSVKEEIASLQNLVKSKENDANLLNEQVNHKKEAITCLENRLSQEAVALSEVLNNNKKLVIEIEELKKLNCQLENNILEVSESQSKKEFDNLRQTLKSCKLELASTQVESTFKDKEIDTLRKDINFLSKKSNTYKEELRKVRNENMDTTIYNNESKLKKRNETKVERQNDAMHSVENTSSHVSSGGIVEELCLNIKEYEINRLKKEIEERKVHEESVLSAYKKWKKIAMQKEEELKELKLA</sequence>
<dbReference type="GO" id="GO:0000226">
    <property type="term" value="P:microtubule cytoskeleton organization"/>
    <property type="evidence" value="ECO:0007669"/>
    <property type="project" value="UniProtKB-ARBA"/>
</dbReference>
<feature type="coiled-coil region" evidence="10">
    <location>
        <begin position="347"/>
        <end position="425"/>
    </location>
</feature>
<keyword evidence="2 9" id="KW-0547">Nucleotide-binding</keyword>
<evidence type="ECO:0000256" key="4">
    <source>
        <dbReference type="ARBA" id="ARBA00023054"/>
    </source>
</evidence>
<proteinExistence type="inferred from homology"/>
<dbReference type="PROSITE" id="PS00411">
    <property type="entry name" value="KINESIN_MOTOR_1"/>
    <property type="match status" value="1"/>
</dbReference>
<protein>
    <recommendedName>
        <fullName evidence="7">Centromere-associated protein E</fullName>
    </recommendedName>
    <alternativeName>
        <fullName evidence="8">Centromere protein E</fullName>
    </alternativeName>
</protein>
<feature type="region of interest" description="Disordered" evidence="11">
    <location>
        <begin position="723"/>
        <end position="743"/>
    </location>
</feature>
<evidence type="ECO:0000256" key="11">
    <source>
        <dbReference type="SAM" id="MobiDB-lite"/>
    </source>
</evidence>
<dbReference type="GO" id="GO:0043515">
    <property type="term" value="F:kinetochore binding"/>
    <property type="evidence" value="ECO:0007669"/>
    <property type="project" value="UniProtKB-ARBA"/>
</dbReference>
<evidence type="ECO:0000256" key="3">
    <source>
        <dbReference type="ARBA" id="ARBA00022840"/>
    </source>
</evidence>
<reference evidence="13" key="1">
    <citation type="submission" date="2014-05" db="EMBL/GenBank/DDBJ databases">
        <authorList>
            <person name="Chronopoulou M."/>
        </authorList>
    </citation>
    <scope>NUCLEOTIDE SEQUENCE</scope>
    <source>
        <tissue evidence="13">Whole organism</tissue>
    </source>
</reference>
<dbReference type="GO" id="GO:0008608">
    <property type="term" value="P:attachment of spindle microtubules to kinetochore"/>
    <property type="evidence" value="ECO:0007669"/>
    <property type="project" value="UniProtKB-ARBA"/>
</dbReference>
<evidence type="ECO:0000256" key="10">
    <source>
        <dbReference type="SAM" id="Coils"/>
    </source>
</evidence>
<dbReference type="GO" id="GO:0003777">
    <property type="term" value="F:microtubule motor activity"/>
    <property type="evidence" value="ECO:0007669"/>
    <property type="project" value="InterPro"/>
</dbReference>
<dbReference type="InterPro" id="IPR027417">
    <property type="entry name" value="P-loop_NTPase"/>
</dbReference>
<dbReference type="GO" id="GO:0005524">
    <property type="term" value="F:ATP binding"/>
    <property type="evidence" value="ECO:0007669"/>
    <property type="project" value="UniProtKB-UniRule"/>
</dbReference>
<dbReference type="GO" id="GO:0007018">
    <property type="term" value="P:microtubule-based movement"/>
    <property type="evidence" value="ECO:0007669"/>
    <property type="project" value="InterPro"/>
</dbReference>
<feature type="coiled-coil region" evidence="10">
    <location>
        <begin position="1465"/>
        <end position="1577"/>
    </location>
</feature>
<feature type="coiled-coil region" evidence="10">
    <location>
        <begin position="808"/>
        <end position="957"/>
    </location>
</feature>
<dbReference type="Gene3D" id="3.40.850.10">
    <property type="entry name" value="Kinesin motor domain"/>
    <property type="match status" value="1"/>
</dbReference>
<evidence type="ECO:0000256" key="7">
    <source>
        <dbReference type="ARBA" id="ARBA00070169"/>
    </source>
</evidence>
<feature type="coiled-coil region" evidence="10">
    <location>
        <begin position="1114"/>
        <end position="1183"/>
    </location>
</feature>
<dbReference type="PANTHER" id="PTHR47968:SF75">
    <property type="entry name" value="CENTROMERE-ASSOCIATED PROTEIN E"/>
    <property type="match status" value="1"/>
</dbReference>
<dbReference type="InterPro" id="IPR019821">
    <property type="entry name" value="Kinesin_motor_CS"/>
</dbReference>
<dbReference type="EMBL" id="HACA01006180">
    <property type="protein sequence ID" value="CDW23541.1"/>
    <property type="molecule type" value="Transcribed_RNA"/>
</dbReference>
<accession>A0A0K2TDL7</accession>
<dbReference type="PANTHER" id="PTHR47968">
    <property type="entry name" value="CENTROMERE PROTEIN E"/>
    <property type="match status" value="1"/>
</dbReference>
<organism evidence="13">
    <name type="scientific">Lepeophtheirus salmonis</name>
    <name type="common">Salmon louse</name>
    <name type="synonym">Caligus salmonis</name>
    <dbReference type="NCBI Taxonomy" id="72036"/>
    <lineage>
        <taxon>Eukaryota</taxon>
        <taxon>Metazoa</taxon>
        <taxon>Ecdysozoa</taxon>
        <taxon>Arthropoda</taxon>
        <taxon>Crustacea</taxon>
        <taxon>Multicrustacea</taxon>
        <taxon>Hexanauplia</taxon>
        <taxon>Copepoda</taxon>
        <taxon>Siphonostomatoida</taxon>
        <taxon>Caligidae</taxon>
        <taxon>Lepeophtheirus</taxon>
    </lineage>
</organism>
<dbReference type="FunFam" id="3.40.850.10:FF:000026">
    <property type="entry name" value="Centromere-associated protein E"/>
    <property type="match status" value="1"/>
</dbReference>
<gene>
    <name evidence="13" type="primary">CENPE</name>
</gene>
<keyword evidence="3 9" id="KW-0067">ATP-binding</keyword>
<evidence type="ECO:0000256" key="2">
    <source>
        <dbReference type="ARBA" id="ARBA00022741"/>
    </source>
</evidence>
<feature type="coiled-coil region" evidence="10">
    <location>
        <begin position="1223"/>
        <end position="1313"/>
    </location>
</feature>
<dbReference type="Pfam" id="PF00225">
    <property type="entry name" value="Kinesin"/>
    <property type="match status" value="1"/>
</dbReference>
<evidence type="ECO:0000256" key="1">
    <source>
        <dbReference type="ARBA" id="ARBA00004245"/>
    </source>
</evidence>
<evidence type="ECO:0000256" key="9">
    <source>
        <dbReference type="PROSITE-ProRule" id="PRU00283"/>
    </source>
</evidence>
<evidence type="ECO:0000256" key="5">
    <source>
        <dbReference type="ARBA" id="ARBA00023175"/>
    </source>
</evidence>
<evidence type="ECO:0000256" key="8">
    <source>
        <dbReference type="ARBA" id="ARBA00081766"/>
    </source>
</evidence>
<feature type="coiled-coil region" evidence="10">
    <location>
        <begin position="998"/>
        <end position="1078"/>
    </location>
</feature>
<keyword evidence="4 10" id="KW-0175">Coiled coil</keyword>
<dbReference type="GO" id="GO:0000278">
    <property type="term" value="P:mitotic cell cycle"/>
    <property type="evidence" value="ECO:0007669"/>
    <property type="project" value="UniProtKB-ARBA"/>
</dbReference>
<feature type="domain" description="Kinesin motor" evidence="12">
    <location>
        <begin position="14"/>
        <end position="338"/>
    </location>
</feature>
<feature type="compositionally biased region" description="Polar residues" evidence="11">
    <location>
        <begin position="727"/>
        <end position="743"/>
    </location>
</feature>
<dbReference type="PROSITE" id="PS50067">
    <property type="entry name" value="KINESIN_MOTOR_2"/>
    <property type="match status" value="1"/>
</dbReference>
<dbReference type="InterPro" id="IPR001752">
    <property type="entry name" value="Kinesin_motor_dom"/>
</dbReference>
<dbReference type="OrthoDB" id="10251741at2759"/>
<dbReference type="InterPro" id="IPR027640">
    <property type="entry name" value="Kinesin-like_fam"/>
</dbReference>
<feature type="coiled-coil region" evidence="10">
    <location>
        <begin position="1388"/>
        <end position="1415"/>
    </location>
</feature>
<dbReference type="SMART" id="SM00129">
    <property type="entry name" value="KISc"/>
    <property type="match status" value="1"/>
</dbReference>